<feature type="site" description="Transition state stabilizer" evidence="7">
    <location>
        <position position="241"/>
    </location>
</feature>
<feature type="binding site" evidence="6">
    <location>
        <begin position="78"/>
        <end position="85"/>
    </location>
    <ligand>
        <name>substrate</name>
    </ligand>
</feature>
<dbReference type="FunFam" id="3.40.50.1240:FF:000003">
    <property type="entry name" value="2,3-bisphosphoglycerate-dependent phosphoglycerate mutase"/>
    <property type="match status" value="1"/>
</dbReference>
<dbReference type="CDD" id="cd07067">
    <property type="entry name" value="HP_PGM_like"/>
    <property type="match status" value="1"/>
</dbReference>
<gene>
    <name evidence="10" type="ORF">HJC23_007736</name>
</gene>
<keyword evidence="9" id="KW-0812">Transmembrane</keyword>
<feature type="active site" description="Proton donor/acceptor" evidence="5">
    <location>
        <position position="147"/>
    </location>
</feature>
<feature type="binding site" evidence="6">
    <location>
        <position position="158"/>
    </location>
    <ligand>
        <name>substrate</name>
    </ligand>
</feature>
<dbReference type="Proteomes" id="UP001516023">
    <property type="component" value="Unassembled WGS sequence"/>
</dbReference>
<dbReference type="InterPro" id="IPR001345">
    <property type="entry name" value="PG/BPGM_mutase_AS"/>
</dbReference>
<evidence type="ECO:0000256" key="9">
    <source>
        <dbReference type="SAM" id="Phobius"/>
    </source>
</evidence>
<feature type="binding site" evidence="6">
    <location>
        <begin position="174"/>
        <end position="175"/>
    </location>
    <ligand>
        <name>substrate</name>
    </ligand>
</feature>
<keyword evidence="4 8" id="KW-0413">Isomerase</keyword>
<dbReference type="EC" id="5.4.2.11" evidence="8"/>
<feature type="binding site" evidence="6">
    <location>
        <begin position="91"/>
        <end position="92"/>
    </location>
    <ligand>
        <name>substrate</name>
    </ligand>
</feature>
<dbReference type="InterPro" id="IPR005952">
    <property type="entry name" value="Phosphogly_mut1"/>
</dbReference>
<feature type="non-terminal residue" evidence="10">
    <location>
        <position position="1"/>
    </location>
</feature>
<name>A0ABD3NGG1_9STRA</name>
<evidence type="ECO:0000313" key="11">
    <source>
        <dbReference type="Proteomes" id="UP001516023"/>
    </source>
</evidence>
<dbReference type="Gene3D" id="3.40.50.1240">
    <property type="entry name" value="Phosphoglycerate mutase-like"/>
    <property type="match status" value="1"/>
</dbReference>
<evidence type="ECO:0000313" key="10">
    <source>
        <dbReference type="EMBL" id="KAL3774037.1"/>
    </source>
</evidence>
<feature type="transmembrane region" description="Helical" evidence="9">
    <location>
        <begin position="20"/>
        <end position="39"/>
    </location>
</feature>
<protein>
    <recommendedName>
        <fullName evidence="8">Phosphoglycerate mutase</fullName>
        <ecNumber evidence="8">5.4.2.11</ecNumber>
    </recommendedName>
</protein>
<feature type="active site" description="Tele-phosphohistidine intermediate" evidence="5">
    <location>
        <position position="79"/>
    </location>
</feature>
<keyword evidence="3 8" id="KW-0324">Glycolysis</keyword>
<evidence type="ECO:0000256" key="6">
    <source>
        <dbReference type="PIRSR" id="PIRSR613078-2"/>
    </source>
</evidence>
<dbReference type="SMART" id="SM00855">
    <property type="entry name" value="PGAM"/>
    <property type="match status" value="1"/>
</dbReference>
<dbReference type="AlphaFoldDB" id="A0ABD3NGG1"/>
<feature type="binding site" evidence="6">
    <location>
        <begin position="147"/>
        <end position="150"/>
    </location>
    <ligand>
        <name>substrate</name>
    </ligand>
</feature>
<dbReference type="NCBIfam" id="NF010713">
    <property type="entry name" value="PRK14115.1"/>
    <property type="match status" value="1"/>
</dbReference>
<dbReference type="PANTHER" id="PTHR11931">
    <property type="entry name" value="PHOSPHOGLYCERATE MUTASE"/>
    <property type="match status" value="1"/>
</dbReference>
<keyword evidence="11" id="KW-1185">Reference proteome</keyword>
<evidence type="ECO:0000256" key="7">
    <source>
        <dbReference type="PIRSR" id="PIRSR613078-3"/>
    </source>
</evidence>
<dbReference type="SUPFAM" id="SSF53254">
    <property type="entry name" value="Phosphoglycerate mutase-like"/>
    <property type="match status" value="1"/>
</dbReference>
<dbReference type="PROSITE" id="PS00175">
    <property type="entry name" value="PG_MUTASE"/>
    <property type="match status" value="1"/>
</dbReference>
<dbReference type="HAMAP" id="MF_01039">
    <property type="entry name" value="PGAM_GpmA"/>
    <property type="match status" value="1"/>
</dbReference>
<keyword evidence="9" id="KW-1133">Transmembrane helix</keyword>
<accession>A0ABD3NGG1</accession>
<evidence type="ECO:0000256" key="1">
    <source>
        <dbReference type="ARBA" id="ARBA00000380"/>
    </source>
</evidence>
<evidence type="ECO:0000256" key="4">
    <source>
        <dbReference type="ARBA" id="ARBA00023235"/>
    </source>
</evidence>
<dbReference type="EMBL" id="JABMIG020000623">
    <property type="protein sequence ID" value="KAL3774037.1"/>
    <property type="molecule type" value="Genomic_DNA"/>
</dbReference>
<dbReference type="GO" id="GO:0004619">
    <property type="term" value="F:phosphoglycerate mutase activity"/>
    <property type="evidence" value="ECO:0007669"/>
    <property type="project" value="UniProtKB-EC"/>
</dbReference>
<proteinExistence type="inferred from homology"/>
<evidence type="ECO:0000256" key="5">
    <source>
        <dbReference type="PIRSR" id="PIRSR613078-1"/>
    </source>
</evidence>
<comment type="catalytic activity">
    <reaction evidence="1 8">
        <text>(2R)-2-phosphoglycerate = (2R)-3-phosphoglycerate</text>
        <dbReference type="Rhea" id="RHEA:15901"/>
        <dbReference type="ChEBI" id="CHEBI:58272"/>
        <dbReference type="ChEBI" id="CHEBI:58289"/>
        <dbReference type="EC" id="5.4.2.11"/>
    </reaction>
</comment>
<comment type="caution">
    <text evidence="10">The sequence shown here is derived from an EMBL/GenBank/DDBJ whole genome shotgun (WGS) entry which is preliminary data.</text>
</comment>
<organism evidence="10 11">
    <name type="scientific">Cyclotella cryptica</name>
    <dbReference type="NCBI Taxonomy" id="29204"/>
    <lineage>
        <taxon>Eukaryota</taxon>
        <taxon>Sar</taxon>
        <taxon>Stramenopiles</taxon>
        <taxon>Ochrophyta</taxon>
        <taxon>Bacillariophyta</taxon>
        <taxon>Coscinodiscophyceae</taxon>
        <taxon>Thalassiosirophycidae</taxon>
        <taxon>Stephanodiscales</taxon>
        <taxon>Stephanodiscaceae</taxon>
        <taxon>Cyclotella</taxon>
    </lineage>
</organism>
<evidence type="ECO:0000256" key="3">
    <source>
        <dbReference type="ARBA" id="ARBA00023152"/>
    </source>
</evidence>
<dbReference type="Pfam" id="PF00300">
    <property type="entry name" value="His_Phos_1"/>
    <property type="match status" value="1"/>
</dbReference>
<feature type="binding site" evidence="6">
    <location>
        <position position="120"/>
    </location>
    <ligand>
        <name>substrate</name>
    </ligand>
</feature>
<reference evidence="10 11" key="1">
    <citation type="journal article" date="2020" name="G3 (Bethesda)">
        <title>Improved Reference Genome for Cyclotella cryptica CCMP332, a Model for Cell Wall Morphogenesis, Salinity Adaptation, and Lipid Production in Diatoms (Bacillariophyta).</title>
        <authorList>
            <person name="Roberts W.R."/>
            <person name="Downey K.M."/>
            <person name="Ruck E.C."/>
            <person name="Traller J.C."/>
            <person name="Alverson A.J."/>
        </authorList>
    </citation>
    <scope>NUCLEOTIDE SEQUENCE [LARGE SCALE GENOMIC DNA]</scope>
    <source>
        <strain evidence="10 11">CCMP332</strain>
    </source>
</reference>
<evidence type="ECO:0000256" key="2">
    <source>
        <dbReference type="ARBA" id="ARBA00006717"/>
    </source>
</evidence>
<keyword evidence="9" id="KW-0472">Membrane</keyword>
<sequence length="314" mass="35142">SLTKSGRSTRPHHAIRHAAINSLTLPLATLFLPTMFVAARNAFSIASRTAVNHARVFPSTRTVAAFQTAEKSTLVLVRHGESTWNLENKFTGWVDVPLSPKGHEEVVEAGKLIKESGIKRAIMTLNHVLEETDLMWIPVTKAWQLNERHYGGLQGLDKQETVDKYGKDQVLIWRRSYDIPPPVVDRSSPHHPSNDPRYAKFDFPDEWTESLKTTLERVTPYFNENIAPQLKDGKTVIIAAHGNSLRALVKHLDDIGEDVIAELNIPTGTPLVYELDDDLKPIPQEGAMPPLTGRYLGDQDAIRARIEGVKNQTK</sequence>
<dbReference type="NCBIfam" id="TIGR01258">
    <property type="entry name" value="pgm_1"/>
    <property type="match status" value="1"/>
</dbReference>
<evidence type="ECO:0000256" key="8">
    <source>
        <dbReference type="RuleBase" id="RU004511"/>
    </source>
</evidence>
<comment type="similarity">
    <text evidence="2 8">Belongs to the phosphoglycerate mutase family. BPG-dependent PGAM subfamily.</text>
</comment>
<feature type="binding site" evidence="6">
    <location>
        <begin position="242"/>
        <end position="243"/>
    </location>
    <ligand>
        <name>substrate</name>
    </ligand>
</feature>
<dbReference type="InterPro" id="IPR013078">
    <property type="entry name" value="His_Pase_superF_clade-1"/>
</dbReference>
<dbReference type="GO" id="GO:0006096">
    <property type="term" value="P:glycolytic process"/>
    <property type="evidence" value="ECO:0007669"/>
    <property type="project" value="UniProtKB-KW"/>
</dbReference>
<dbReference type="InterPro" id="IPR029033">
    <property type="entry name" value="His_PPase_superfam"/>
</dbReference>